<dbReference type="PROSITE" id="PS50222">
    <property type="entry name" value="EF_HAND_2"/>
    <property type="match status" value="2"/>
</dbReference>
<dbReference type="SMART" id="SM00248">
    <property type="entry name" value="ANK"/>
    <property type="match status" value="9"/>
</dbReference>
<feature type="transmembrane region" description="Helical" evidence="10">
    <location>
        <begin position="808"/>
        <end position="828"/>
    </location>
</feature>
<dbReference type="InterPro" id="IPR002110">
    <property type="entry name" value="Ankyrin_rpt"/>
</dbReference>
<dbReference type="Pfam" id="PF00023">
    <property type="entry name" value="Ank"/>
    <property type="match status" value="1"/>
</dbReference>
<keyword evidence="5 10" id="KW-1133">Transmembrane helix</keyword>
<feature type="repeat" description="ANK" evidence="8">
    <location>
        <begin position="285"/>
        <end position="317"/>
    </location>
</feature>
<dbReference type="InterPro" id="IPR036770">
    <property type="entry name" value="Ankyrin_rpt-contain_sf"/>
</dbReference>
<feature type="repeat" description="ANK" evidence="8">
    <location>
        <begin position="449"/>
        <end position="481"/>
    </location>
</feature>
<feature type="repeat" description="ANK" evidence="8">
    <location>
        <begin position="182"/>
        <end position="214"/>
    </location>
</feature>
<dbReference type="CDD" id="cd17039">
    <property type="entry name" value="Ubl_ubiquitin_like"/>
    <property type="match status" value="1"/>
</dbReference>
<dbReference type="OrthoDB" id="194358at2759"/>
<name>A0A1Q9D0L3_SYMMI</name>
<dbReference type="Pfam" id="PF13499">
    <property type="entry name" value="EF-hand_7"/>
    <property type="match status" value="1"/>
</dbReference>
<dbReference type="InterPro" id="IPR002048">
    <property type="entry name" value="EF_hand_dom"/>
</dbReference>
<dbReference type="AlphaFoldDB" id="A0A1Q9D0L3"/>
<dbReference type="InterPro" id="IPR000626">
    <property type="entry name" value="Ubiquitin-like_dom"/>
</dbReference>
<feature type="repeat" description="ANK" evidence="8">
    <location>
        <begin position="214"/>
        <end position="246"/>
    </location>
</feature>
<evidence type="ECO:0000256" key="1">
    <source>
        <dbReference type="ARBA" id="ARBA00004141"/>
    </source>
</evidence>
<gene>
    <name evidence="13" type="primary">Ank2</name>
    <name evidence="13" type="ORF">AK812_SmicGene29913</name>
</gene>
<evidence type="ECO:0000259" key="12">
    <source>
        <dbReference type="PROSITE" id="PS50222"/>
    </source>
</evidence>
<dbReference type="PRINTS" id="PR01415">
    <property type="entry name" value="ANKYRIN"/>
</dbReference>
<dbReference type="Gene3D" id="1.10.287.70">
    <property type="match status" value="1"/>
</dbReference>
<sequence>MNFDESEDVVSPRFMQILQQLVGQHVQELQELRRENSRLLDSNARLLTAGKSTVADVRSTRSTAEAQRLLEIARMLRVRMLTGEVVASIPVMELSDVMALKKQLHCQHSLPTRFRQRLFHEGTPLQDSATLDSPLDLDLVLLPYEEAQTRADELVTATENGFAAEVEVLLQRPLNPDLTEAHGTNPLAKASLGNHVEVVRLLLEAGANVDCAGQGFTALMLACREGCVEVAHVLLEAGASKDFAGPDGFISHGFTALMLASANGHAEVARVLLEAGANKDFAGIDGFTALMLACREGCVEVVRLLLEAGVDKDLADNNGSTALMLASVAGHIEVLRLLLEAGANMNSASKQGFTALVLASQHEQVEVVRLLLDSGVDKDVSIHGCTALMEALYAGHIEVMRLLLEAGANKNFADKNGVTALMLACREVNVEAARLLLEAGANKDLVNIKGFTALMLASRDGHVEVERLLLEAGCDQGVAKNASLVDLGKHVAQRHFLVYEYHQASAALEKVLQGLDSRSLTCSSGLPSPTSSPTRFDTSPTRLELAEAVMKEREPLHATLTLLPPLEETCSFEEGDATYHMGNIQSRSSEEDQEEGHCVLPGRGEASDKSQDAPMAMMASLSEDPKLRLHRQDGLPYMTSNLSELMSASIFESDGYELVIGCLILLSVLVLGLQLQYQGYLIGHALSYPRMGESPIEVWQNIPDVLRWVDRSFTAIFVVDILLRVIFVGRRFFKRVFNWIDLTVVICCVLEDVFSDEFPFDAPFLRMLRFAKVARALRVLRRVKAPVILKLLQAFLHSHLAVPSIRLVLFWSLCLLLVIQCIAGMLLMQLLQTYLQDGSIEASVRREVFRYYGTFSLTLLTMFEVLFANWAPACRILVDNVSEVFSIGFIVYRCLVGFAVLNVVSAVFLQQTMKVAAADQDVALQQRQTATEAYTKKLETFFKKLDKSGDGYLTWAEFSAVLSSPKLQHWLGTLELETDDLVNLFNMMDDGDGEISLEDFLHGARHLRGSARSIDVAEVLATSRRTEAKIEAVLTLIGQITGLAKKDVKRQARRQRHAHD</sequence>
<feature type="transmembrane region" description="Helical" evidence="10">
    <location>
        <begin position="849"/>
        <end position="870"/>
    </location>
</feature>
<dbReference type="PROSITE" id="PS50297">
    <property type="entry name" value="ANK_REP_REGION"/>
    <property type="match status" value="9"/>
</dbReference>
<comment type="caution">
    <text evidence="13">The sequence shown here is derived from an EMBL/GenBank/DDBJ whole genome shotgun (WGS) entry which is preliminary data.</text>
</comment>
<keyword evidence="14" id="KW-1185">Reference proteome</keyword>
<dbReference type="InterPro" id="IPR050889">
    <property type="entry name" value="Dendritic_Spine_Reg/Scaffold"/>
</dbReference>
<evidence type="ECO:0000313" key="13">
    <source>
        <dbReference type="EMBL" id="OLP88713.1"/>
    </source>
</evidence>
<dbReference type="PROSITE" id="PS00018">
    <property type="entry name" value="EF_HAND_1"/>
    <property type="match status" value="1"/>
</dbReference>
<feature type="transmembrane region" description="Helical" evidence="10">
    <location>
        <begin position="890"/>
        <end position="909"/>
    </location>
</feature>
<dbReference type="SMART" id="SM00054">
    <property type="entry name" value="EFh"/>
    <property type="match status" value="2"/>
</dbReference>
<evidence type="ECO:0000256" key="4">
    <source>
        <dbReference type="ARBA" id="ARBA00022837"/>
    </source>
</evidence>
<organism evidence="13 14">
    <name type="scientific">Symbiodinium microadriaticum</name>
    <name type="common">Dinoflagellate</name>
    <name type="synonym">Zooxanthella microadriatica</name>
    <dbReference type="NCBI Taxonomy" id="2951"/>
    <lineage>
        <taxon>Eukaryota</taxon>
        <taxon>Sar</taxon>
        <taxon>Alveolata</taxon>
        <taxon>Dinophyceae</taxon>
        <taxon>Suessiales</taxon>
        <taxon>Symbiodiniaceae</taxon>
        <taxon>Symbiodinium</taxon>
    </lineage>
</organism>
<dbReference type="GO" id="GO:0005216">
    <property type="term" value="F:monoatomic ion channel activity"/>
    <property type="evidence" value="ECO:0007669"/>
    <property type="project" value="InterPro"/>
</dbReference>
<keyword evidence="4" id="KW-0106">Calcium</keyword>
<evidence type="ECO:0000256" key="2">
    <source>
        <dbReference type="ARBA" id="ARBA00022692"/>
    </source>
</evidence>
<reference evidence="13 14" key="1">
    <citation type="submission" date="2016-02" db="EMBL/GenBank/DDBJ databases">
        <title>Genome analysis of coral dinoflagellate symbionts highlights evolutionary adaptations to a symbiotic lifestyle.</title>
        <authorList>
            <person name="Aranda M."/>
            <person name="Li Y."/>
            <person name="Liew Y.J."/>
            <person name="Baumgarten S."/>
            <person name="Simakov O."/>
            <person name="Wilson M."/>
            <person name="Piel J."/>
            <person name="Ashoor H."/>
            <person name="Bougouffa S."/>
            <person name="Bajic V.B."/>
            <person name="Ryu T."/>
            <person name="Ravasi T."/>
            <person name="Bayer T."/>
            <person name="Micklem G."/>
            <person name="Kim H."/>
            <person name="Bhak J."/>
            <person name="Lajeunesse T.C."/>
            <person name="Voolstra C.R."/>
        </authorList>
    </citation>
    <scope>NUCLEOTIDE SEQUENCE [LARGE SCALE GENOMIC DNA]</scope>
    <source>
        <strain evidence="13 14">CCMP2467</strain>
    </source>
</reference>
<keyword evidence="3" id="KW-0677">Repeat</keyword>
<dbReference type="PANTHER" id="PTHR24166">
    <property type="entry name" value="ROLLING PEBBLES, ISOFORM B"/>
    <property type="match status" value="1"/>
</dbReference>
<keyword evidence="9" id="KW-0175">Coiled coil</keyword>
<dbReference type="InterPro" id="IPR027359">
    <property type="entry name" value="Volt_channel_dom_sf"/>
</dbReference>
<dbReference type="GO" id="GO:0016020">
    <property type="term" value="C:membrane"/>
    <property type="evidence" value="ECO:0007669"/>
    <property type="project" value="UniProtKB-SubCell"/>
</dbReference>
<dbReference type="PANTHER" id="PTHR24166:SF48">
    <property type="entry name" value="PROTEIN VAPYRIN"/>
    <property type="match status" value="1"/>
</dbReference>
<dbReference type="Pfam" id="PF12796">
    <property type="entry name" value="Ank_2"/>
    <property type="match status" value="3"/>
</dbReference>
<dbReference type="InterPro" id="IPR029071">
    <property type="entry name" value="Ubiquitin-like_domsf"/>
</dbReference>
<evidence type="ECO:0000256" key="5">
    <source>
        <dbReference type="ARBA" id="ARBA00022989"/>
    </source>
</evidence>
<feature type="repeat" description="ANK" evidence="8">
    <location>
        <begin position="252"/>
        <end position="284"/>
    </location>
</feature>
<dbReference type="CDD" id="cd00051">
    <property type="entry name" value="EFh"/>
    <property type="match status" value="1"/>
</dbReference>
<feature type="domain" description="EF-hand" evidence="12">
    <location>
        <begin position="976"/>
        <end position="1010"/>
    </location>
</feature>
<evidence type="ECO:0000256" key="8">
    <source>
        <dbReference type="PROSITE-ProRule" id="PRU00023"/>
    </source>
</evidence>
<dbReference type="SUPFAM" id="SSF47473">
    <property type="entry name" value="EF-hand"/>
    <property type="match status" value="1"/>
</dbReference>
<comment type="subcellular location">
    <subcellularLocation>
        <location evidence="1">Membrane</location>
        <topology evidence="1">Multi-pass membrane protein</topology>
    </subcellularLocation>
</comment>
<evidence type="ECO:0000256" key="7">
    <source>
        <dbReference type="ARBA" id="ARBA00023136"/>
    </source>
</evidence>
<dbReference type="SUPFAM" id="SSF54236">
    <property type="entry name" value="Ubiquitin-like"/>
    <property type="match status" value="1"/>
</dbReference>
<feature type="repeat" description="ANK" evidence="8">
    <location>
        <begin position="318"/>
        <end position="350"/>
    </location>
</feature>
<feature type="repeat" description="ANK" evidence="8">
    <location>
        <begin position="351"/>
        <end position="383"/>
    </location>
</feature>
<evidence type="ECO:0000259" key="11">
    <source>
        <dbReference type="PROSITE" id="PS50053"/>
    </source>
</evidence>
<keyword evidence="2 10" id="KW-0812">Transmembrane</keyword>
<dbReference type="Gene3D" id="1.20.120.350">
    <property type="entry name" value="Voltage-gated potassium channels. Chain C"/>
    <property type="match status" value="1"/>
</dbReference>
<feature type="repeat" description="ANK" evidence="8">
    <location>
        <begin position="383"/>
        <end position="415"/>
    </location>
</feature>
<accession>A0A1Q9D0L3</accession>
<keyword evidence="6 8" id="KW-0040">ANK repeat</keyword>
<evidence type="ECO:0000256" key="6">
    <source>
        <dbReference type="ARBA" id="ARBA00023043"/>
    </source>
</evidence>
<dbReference type="EMBL" id="LSRX01000798">
    <property type="protein sequence ID" value="OLP88713.1"/>
    <property type="molecule type" value="Genomic_DNA"/>
</dbReference>
<dbReference type="SUPFAM" id="SSF48403">
    <property type="entry name" value="Ankyrin repeat"/>
    <property type="match status" value="1"/>
</dbReference>
<feature type="repeat" description="ANK" evidence="8">
    <location>
        <begin position="416"/>
        <end position="448"/>
    </location>
</feature>
<protein>
    <submittedName>
        <fullName evidence="13">Ankyrin-2</fullName>
    </submittedName>
</protein>
<evidence type="ECO:0000256" key="3">
    <source>
        <dbReference type="ARBA" id="ARBA00022737"/>
    </source>
</evidence>
<evidence type="ECO:0000256" key="10">
    <source>
        <dbReference type="SAM" id="Phobius"/>
    </source>
</evidence>
<proteinExistence type="predicted"/>
<feature type="coiled-coil region" evidence="9">
    <location>
        <begin position="15"/>
        <end position="49"/>
    </location>
</feature>
<dbReference type="Gene3D" id="1.10.238.10">
    <property type="entry name" value="EF-hand"/>
    <property type="match status" value="1"/>
</dbReference>
<dbReference type="PROSITE" id="PS50053">
    <property type="entry name" value="UBIQUITIN_2"/>
    <property type="match status" value="1"/>
</dbReference>
<keyword evidence="7 10" id="KW-0472">Membrane</keyword>
<dbReference type="Proteomes" id="UP000186817">
    <property type="component" value="Unassembled WGS sequence"/>
</dbReference>
<evidence type="ECO:0000313" key="14">
    <source>
        <dbReference type="Proteomes" id="UP000186817"/>
    </source>
</evidence>
<feature type="domain" description="EF-hand" evidence="12">
    <location>
        <begin position="933"/>
        <end position="968"/>
    </location>
</feature>
<dbReference type="InterPro" id="IPR005821">
    <property type="entry name" value="Ion_trans_dom"/>
</dbReference>
<dbReference type="Pfam" id="PF00520">
    <property type="entry name" value="Ion_trans"/>
    <property type="match status" value="1"/>
</dbReference>
<dbReference type="Gene3D" id="1.25.40.20">
    <property type="entry name" value="Ankyrin repeat-containing domain"/>
    <property type="match status" value="4"/>
</dbReference>
<dbReference type="InterPro" id="IPR018247">
    <property type="entry name" value="EF_Hand_1_Ca_BS"/>
</dbReference>
<dbReference type="InterPro" id="IPR011992">
    <property type="entry name" value="EF-hand-dom_pair"/>
</dbReference>
<dbReference type="SUPFAM" id="SSF81324">
    <property type="entry name" value="Voltage-gated potassium channels"/>
    <property type="match status" value="1"/>
</dbReference>
<feature type="domain" description="Ubiquitin-like" evidence="11">
    <location>
        <begin position="74"/>
        <end position="133"/>
    </location>
</feature>
<evidence type="ECO:0000256" key="9">
    <source>
        <dbReference type="SAM" id="Coils"/>
    </source>
</evidence>
<dbReference type="PROSITE" id="PS50088">
    <property type="entry name" value="ANK_REPEAT"/>
    <property type="match status" value="9"/>
</dbReference>
<dbReference type="GO" id="GO:0005509">
    <property type="term" value="F:calcium ion binding"/>
    <property type="evidence" value="ECO:0007669"/>
    <property type="project" value="InterPro"/>
</dbReference>